<dbReference type="InterPro" id="IPR004370">
    <property type="entry name" value="4-OT-like_dom"/>
</dbReference>
<dbReference type="Gene3D" id="3.30.429.10">
    <property type="entry name" value="Macrophage Migration Inhibitory Factor"/>
    <property type="match status" value="1"/>
</dbReference>
<comment type="caution">
    <text evidence="5">The sequence shown here is derived from an EMBL/GenBank/DDBJ whole genome shotgun (WGS) entry which is preliminary data.</text>
</comment>
<feature type="domain" description="4-oxalocrotonate tautomerase-like" evidence="4">
    <location>
        <begin position="2"/>
        <end position="57"/>
    </location>
</feature>
<evidence type="ECO:0000259" key="4">
    <source>
        <dbReference type="Pfam" id="PF01361"/>
    </source>
</evidence>
<sequence>MPIVHVYMWSGVSKEAKQKIVKGITKVFEELGIPPQAVEVVIHEIPKESWGVGGELASEKLKEVKPP</sequence>
<accession>A0A7J2U327</accession>
<evidence type="ECO:0000313" key="5">
    <source>
        <dbReference type="EMBL" id="HEM66969.1"/>
    </source>
</evidence>
<dbReference type="AlphaFoldDB" id="A0A7J2U327"/>
<dbReference type="GO" id="GO:0016853">
    <property type="term" value="F:isomerase activity"/>
    <property type="evidence" value="ECO:0007669"/>
    <property type="project" value="UniProtKB-KW"/>
</dbReference>
<dbReference type="EMBL" id="DSEU01000039">
    <property type="protein sequence ID" value="HEM66969.1"/>
    <property type="molecule type" value="Genomic_DNA"/>
</dbReference>
<dbReference type="PANTHER" id="PTHR35530:SF2">
    <property type="entry name" value="BSL4019 PROTEIN"/>
    <property type="match status" value="1"/>
</dbReference>
<dbReference type="NCBIfam" id="TIGR00013">
    <property type="entry name" value="taut"/>
    <property type="match status" value="1"/>
</dbReference>
<dbReference type="PANTHER" id="PTHR35530">
    <property type="entry name" value="TAUTOMERASE-RELATED"/>
    <property type="match status" value="1"/>
</dbReference>
<dbReference type="InterPro" id="IPR014347">
    <property type="entry name" value="Tautomerase/MIF_sf"/>
</dbReference>
<name>A0A7J2U327_9CREN</name>
<evidence type="ECO:0000256" key="2">
    <source>
        <dbReference type="ARBA" id="ARBA00023235"/>
    </source>
</evidence>
<reference evidence="5" key="1">
    <citation type="journal article" date="2020" name="mSystems">
        <title>Genome- and Community-Level Interaction Insights into Carbon Utilization and Element Cycling Functions of Hydrothermarchaeota in Hydrothermal Sediment.</title>
        <authorList>
            <person name="Zhou Z."/>
            <person name="Liu Y."/>
            <person name="Xu W."/>
            <person name="Pan J."/>
            <person name="Luo Z.H."/>
            <person name="Li M."/>
        </authorList>
    </citation>
    <scope>NUCLEOTIDE SEQUENCE [LARGE SCALE GENOMIC DNA]</scope>
    <source>
        <strain evidence="5">SpSt-125</strain>
    </source>
</reference>
<feature type="active site" description="Proton acceptor; via imino nitrogen" evidence="3">
    <location>
        <position position="2"/>
    </location>
</feature>
<protein>
    <submittedName>
        <fullName evidence="5">4-oxalocrotonate tautomerase</fullName>
    </submittedName>
</protein>
<organism evidence="5">
    <name type="scientific">Ignisphaera aggregans</name>
    <dbReference type="NCBI Taxonomy" id="334771"/>
    <lineage>
        <taxon>Archaea</taxon>
        <taxon>Thermoproteota</taxon>
        <taxon>Thermoprotei</taxon>
        <taxon>Desulfurococcales</taxon>
        <taxon>Desulfurococcaceae</taxon>
        <taxon>Ignisphaera</taxon>
    </lineage>
</organism>
<evidence type="ECO:0000256" key="1">
    <source>
        <dbReference type="ARBA" id="ARBA00006723"/>
    </source>
</evidence>
<evidence type="ECO:0000256" key="3">
    <source>
        <dbReference type="PIRSR" id="PIRSR618191-1"/>
    </source>
</evidence>
<dbReference type="InterPro" id="IPR018191">
    <property type="entry name" value="4-OT"/>
</dbReference>
<keyword evidence="2" id="KW-0413">Isomerase</keyword>
<dbReference type="Pfam" id="PF01361">
    <property type="entry name" value="Tautomerase"/>
    <property type="match status" value="1"/>
</dbReference>
<comment type="similarity">
    <text evidence="1">Belongs to the 4-oxalocrotonate tautomerase family.</text>
</comment>
<gene>
    <name evidence="5" type="ORF">ENO26_05315</name>
</gene>
<dbReference type="SUPFAM" id="SSF55331">
    <property type="entry name" value="Tautomerase/MIF"/>
    <property type="match status" value="1"/>
</dbReference>
<proteinExistence type="inferred from homology"/>